<name>A0A3M7Q763_BRAPC</name>
<proteinExistence type="predicted"/>
<dbReference type="OrthoDB" id="10378855at2759"/>
<protein>
    <recommendedName>
        <fullName evidence="3">BEN domain-containing protein</fullName>
    </recommendedName>
</protein>
<accession>A0A3M7Q763</accession>
<dbReference type="AlphaFoldDB" id="A0A3M7Q763"/>
<evidence type="ECO:0000313" key="2">
    <source>
        <dbReference type="Proteomes" id="UP000276133"/>
    </source>
</evidence>
<evidence type="ECO:0008006" key="3">
    <source>
        <dbReference type="Google" id="ProtNLM"/>
    </source>
</evidence>
<dbReference type="EMBL" id="REGN01007109">
    <property type="protein sequence ID" value="RNA07256.1"/>
    <property type="molecule type" value="Genomic_DNA"/>
</dbReference>
<gene>
    <name evidence="1" type="ORF">BpHYR1_005506</name>
</gene>
<comment type="caution">
    <text evidence="1">The sequence shown here is derived from an EMBL/GenBank/DDBJ whole genome shotgun (WGS) entry which is preliminary data.</text>
</comment>
<organism evidence="1 2">
    <name type="scientific">Brachionus plicatilis</name>
    <name type="common">Marine rotifer</name>
    <name type="synonym">Brachionus muelleri</name>
    <dbReference type="NCBI Taxonomy" id="10195"/>
    <lineage>
        <taxon>Eukaryota</taxon>
        <taxon>Metazoa</taxon>
        <taxon>Spiralia</taxon>
        <taxon>Gnathifera</taxon>
        <taxon>Rotifera</taxon>
        <taxon>Eurotatoria</taxon>
        <taxon>Monogononta</taxon>
        <taxon>Pseudotrocha</taxon>
        <taxon>Ploima</taxon>
        <taxon>Brachionidae</taxon>
        <taxon>Brachionus</taxon>
    </lineage>
</organism>
<keyword evidence="2" id="KW-1185">Reference proteome</keyword>
<sequence length="298" mass="34040">MGKEALNAKIHKETSLLKLDPPIRKPIQVQSIIEKPKALQTSLSLLKMSQFNSNHFSQYENNPIVDKLDVLISFCNELSAGQAEIKRKLSEIDQTLRTITGKAYIEPIEDSQSMETSIFSKEIIEQAKSRLSVDLQVDLVFNGKNLLRHPFNYTNINTFGTTLLSELFKLRELNSGTVEPTKSTTPSLDQKRVDLIKVCYLKKLKTIDAFEHYWPSIVKSLRQKCIDVKSNIKKKGHLWYKLQEELVNDGFLITENGIGSSQDGNYVTMDNYCENQDLNEFENVTEDETEQMEELGLA</sequence>
<reference evidence="1 2" key="1">
    <citation type="journal article" date="2018" name="Sci. Rep.">
        <title>Genomic signatures of local adaptation to the degree of environmental predictability in rotifers.</title>
        <authorList>
            <person name="Franch-Gras L."/>
            <person name="Hahn C."/>
            <person name="Garcia-Roger E.M."/>
            <person name="Carmona M.J."/>
            <person name="Serra M."/>
            <person name="Gomez A."/>
        </authorList>
    </citation>
    <scope>NUCLEOTIDE SEQUENCE [LARGE SCALE GENOMIC DNA]</scope>
    <source>
        <strain evidence="1">HYR1</strain>
    </source>
</reference>
<dbReference type="Proteomes" id="UP000276133">
    <property type="component" value="Unassembled WGS sequence"/>
</dbReference>
<evidence type="ECO:0000313" key="1">
    <source>
        <dbReference type="EMBL" id="RNA07256.1"/>
    </source>
</evidence>